<dbReference type="STRING" id="1798374.A2Z33_05985"/>
<dbReference type="PANTHER" id="PTHR40079:SF4">
    <property type="entry name" value="GH26 DOMAIN-CONTAINING PROTEIN-RELATED"/>
    <property type="match status" value="1"/>
</dbReference>
<feature type="domain" description="GH26" evidence="5">
    <location>
        <begin position="1"/>
        <end position="283"/>
    </location>
</feature>
<evidence type="ECO:0000259" key="5">
    <source>
        <dbReference type="PROSITE" id="PS51764"/>
    </source>
</evidence>
<organism evidence="6 7">
    <name type="scientific">Candidatus Gottesmanbacteria bacterium RBG_16_52_11</name>
    <dbReference type="NCBI Taxonomy" id="1798374"/>
    <lineage>
        <taxon>Bacteria</taxon>
        <taxon>Candidatus Gottesmaniibacteriota</taxon>
    </lineage>
</organism>
<dbReference type="SUPFAM" id="SSF51445">
    <property type="entry name" value="(Trans)glycosidases"/>
    <property type="match status" value="1"/>
</dbReference>
<dbReference type="Proteomes" id="UP000178448">
    <property type="component" value="Unassembled WGS sequence"/>
</dbReference>
<evidence type="ECO:0000256" key="1">
    <source>
        <dbReference type="ARBA" id="ARBA00007754"/>
    </source>
</evidence>
<evidence type="ECO:0000256" key="3">
    <source>
        <dbReference type="ARBA" id="ARBA00023295"/>
    </source>
</evidence>
<evidence type="ECO:0000313" key="6">
    <source>
        <dbReference type="EMBL" id="OGG04829.1"/>
    </source>
</evidence>
<evidence type="ECO:0000256" key="2">
    <source>
        <dbReference type="ARBA" id="ARBA00022801"/>
    </source>
</evidence>
<dbReference type="Gene3D" id="3.20.20.80">
    <property type="entry name" value="Glycosidases"/>
    <property type="match status" value="1"/>
</dbReference>
<dbReference type="InterPro" id="IPR022790">
    <property type="entry name" value="GH26_dom"/>
</dbReference>
<dbReference type="AlphaFoldDB" id="A0A1F5YXA2"/>
<comment type="similarity">
    <text evidence="1 4">Belongs to the glycosyl hydrolase 26 family.</text>
</comment>
<dbReference type="InterPro" id="IPR000805">
    <property type="entry name" value="Glyco_hydro_26"/>
</dbReference>
<protein>
    <recommendedName>
        <fullName evidence="5">GH26 domain-containing protein</fullName>
    </recommendedName>
</protein>
<keyword evidence="3 4" id="KW-0326">Glycosidase</keyword>
<evidence type="ECO:0000313" key="7">
    <source>
        <dbReference type="Proteomes" id="UP000178448"/>
    </source>
</evidence>
<dbReference type="GO" id="GO:0006080">
    <property type="term" value="P:substituted mannan metabolic process"/>
    <property type="evidence" value="ECO:0007669"/>
    <property type="project" value="InterPro"/>
</dbReference>
<dbReference type="InterPro" id="IPR017853">
    <property type="entry name" value="GH"/>
</dbReference>
<sequence>MTEEAISRDFAIVGYYQSWGSEDNRFDSVWATEIAAGGAVPLITWEPWQPVAGYDRSEDMVRQPGYRMTEIAAGTFDPYIREYAQSVRRYGKPVMIRFAHEMNGNWYPWGGTFNTPAEYVLAWRRVHEIFGSAGATNVTWVWSPNEIYTESRVPLADKIDAFYPGDDYVDWVGLSAFNWAGYYKSNVWRDPEMIYTRTVSALARYGKPIMISETGSAGIRGRPERKAAWIRSLGTYLKGHPEVKAFVWFNASDNGIDWTVTDTADSLMSFSDMSRDAYFVSGAQFEKRAALSCRDMSRLAAFAGCRS</sequence>
<keyword evidence="2 4" id="KW-0378">Hydrolase</keyword>
<dbReference type="EMBL" id="MFJD01000001">
    <property type="protein sequence ID" value="OGG04829.1"/>
    <property type="molecule type" value="Genomic_DNA"/>
</dbReference>
<feature type="active site" description="Nucleophile" evidence="4">
    <location>
        <position position="213"/>
    </location>
</feature>
<name>A0A1F5YXA2_9BACT</name>
<dbReference type="GO" id="GO:0016985">
    <property type="term" value="F:mannan endo-1,4-beta-mannosidase activity"/>
    <property type="evidence" value="ECO:0007669"/>
    <property type="project" value="InterPro"/>
</dbReference>
<comment type="caution">
    <text evidence="6">The sequence shown here is derived from an EMBL/GenBank/DDBJ whole genome shotgun (WGS) entry which is preliminary data.</text>
</comment>
<proteinExistence type="inferred from homology"/>
<evidence type="ECO:0000256" key="4">
    <source>
        <dbReference type="PROSITE-ProRule" id="PRU01100"/>
    </source>
</evidence>
<feature type="active site" description="Proton donor" evidence="4">
    <location>
        <position position="101"/>
    </location>
</feature>
<gene>
    <name evidence="6" type="ORF">A2Z33_05985</name>
</gene>
<dbReference type="PANTHER" id="PTHR40079">
    <property type="entry name" value="MANNAN ENDO-1,4-BETA-MANNOSIDASE E-RELATED"/>
    <property type="match status" value="1"/>
</dbReference>
<reference evidence="6 7" key="1">
    <citation type="journal article" date="2016" name="Nat. Commun.">
        <title>Thousands of microbial genomes shed light on interconnected biogeochemical processes in an aquifer system.</title>
        <authorList>
            <person name="Anantharaman K."/>
            <person name="Brown C.T."/>
            <person name="Hug L.A."/>
            <person name="Sharon I."/>
            <person name="Castelle C.J."/>
            <person name="Probst A.J."/>
            <person name="Thomas B.C."/>
            <person name="Singh A."/>
            <person name="Wilkins M.J."/>
            <person name="Karaoz U."/>
            <person name="Brodie E.L."/>
            <person name="Williams K.H."/>
            <person name="Hubbard S.S."/>
            <person name="Banfield J.F."/>
        </authorList>
    </citation>
    <scope>NUCLEOTIDE SEQUENCE [LARGE SCALE GENOMIC DNA]</scope>
</reference>
<dbReference type="Pfam" id="PF02156">
    <property type="entry name" value="Glyco_hydro_26"/>
    <property type="match status" value="1"/>
</dbReference>
<accession>A0A1F5YXA2</accession>
<dbReference type="PROSITE" id="PS51764">
    <property type="entry name" value="GH26"/>
    <property type="match status" value="1"/>
</dbReference>